<dbReference type="SUPFAM" id="SSF56436">
    <property type="entry name" value="C-type lectin-like"/>
    <property type="match status" value="1"/>
</dbReference>
<keyword evidence="3" id="KW-1185">Reference proteome</keyword>
<reference evidence="2 3" key="1">
    <citation type="submission" date="2018-05" db="EMBL/GenBank/DDBJ databases">
        <title>Chitinophaga sp. K3CV102501T nov., isolated from isolated from a monsoon evergreen broad-leaved forest soil.</title>
        <authorList>
            <person name="Lv Y."/>
        </authorList>
    </citation>
    <scope>NUCLEOTIDE SEQUENCE [LARGE SCALE GENOMIC DNA]</scope>
    <source>
        <strain evidence="2 3">GDMCC 1.1325</strain>
    </source>
</reference>
<evidence type="ECO:0000313" key="2">
    <source>
        <dbReference type="EMBL" id="RBL91951.1"/>
    </source>
</evidence>
<dbReference type="Proteomes" id="UP000253410">
    <property type="component" value="Unassembled WGS sequence"/>
</dbReference>
<name>A0A365Y130_9BACT</name>
<dbReference type="OrthoDB" id="4050476at2"/>
<feature type="domain" description="Sulfatase-modifying factor enzyme-like" evidence="1">
    <location>
        <begin position="194"/>
        <end position="228"/>
    </location>
</feature>
<evidence type="ECO:0000313" key="3">
    <source>
        <dbReference type="Proteomes" id="UP000253410"/>
    </source>
</evidence>
<dbReference type="AlphaFoldDB" id="A0A365Y130"/>
<dbReference type="RefSeq" id="WP_113614554.1">
    <property type="nucleotide sequence ID" value="NZ_QFFJ01000001.1"/>
</dbReference>
<evidence type="ECO:0000259" key="1">
    <source>
        <dbReference type="Pfam" id="PF03781"/>
    </source>
</evidence>
<sequence length="328" mass="38393">MNVTQIYDRKAWNALPHTAAEAILQYLIETKFPEFTIKHFEQFDKFNQRTYTAVLDYQGTEFVFVPGDTVLLGLDQWNMPEENKINMVDMFENNEEEMDNYIRERLSPVRTVTIPPMIVERQVRETGYFPVDIDDERLVSDDYFHKTLKDLKASPREQHTWIVNSSFRLEKNGTDVRAFLYEPASYDELTEQIADSGFRLPTEDEWEYLCGGGSRTLYPWGDGIDYDKKYHHFVAEDDDGKGFYLDTPNHFGIVIANDPYHYEVMMDSEWFIKSGDGGCNLCGGGGWDMGYLSIGTYFRDPFIFDEEMAYKDEITGDYSFVRRLKRVE</sequence>
<comment type="caution">
    <text evidence="2">The sequence shown here is derived from an EMBL/GenBank/DDBJ whole genome shotgun (WGS) entry which is preliminary data.</text>
</comment>
<dbReference type="InterPro" id="IPR005532">
    <property type="entry name" value="SUMF_dom"/>
</dbReference>
<protein>
    <recommendedName>
        <fullName evidence="1">Sulfatase-modifying factor enzyme-like domain-containing protein</fullName>
    </recommendedName>
</protein>
<organism evidence="2 3">
    <name type="scientific">Chitinophaga flava</name>
    <dbReference type="NCBI Taxonomy" id="2259036"/>
    <lineage>
        <taxon>Bacteria</taxon>
        <taxon>Pseudomonadati</taxon>
        <taxon>Bacteroidota</taxon>
        <taxon>Chitinophagia</taxon>
        <taxon>Chitinophagales</taxon>
        <taxon>Chitinophagaceae</taxon>
        <taxon>Chitinophaga</taxon>
    </lineage>
</organism>
<dbReference type="InterPro" id="IPR016187">
    <property type="entry name" value="CTDL_fold"/>
</dbReference>
<accession>A0A365Y130</accession>
<gene>
    <name evidence="2" type="ORF">DF182_04950</name>
</gene>
<dbReference type="Gene3D" id="3.90.1580.10">
    <property type="entry name" value="paralog of FGE (formylglycine-generating enzyme)"/>
    <property type="match status" value="1"/>
</dbReference>
<dbReference type="Pfam" id="PF03781">
    <property type="entry name" value="FGE-sulfatase"/>
    <property type="match status" value="1"/>
</dbReference>
<dbReference type="InterPro" id="IPR042095">
    <property type="entry name" value="SUMF_sf"/>
</dbReference>
<dbReference type="EMBL" id="QFFJ01000001">
    <property type="protein sequence ID" value="RBL91951.1"/>
    <property type="molecule type" value="Genomic_DNA"/>
</dbReference>
<proteinExistence type="predicted"/>